<gene>
    <name evidence="1" type="ORF">GCM10007368_24930</name>
</gene>
<organism evidence="1 2">
    <name type="scientific">Isoptericola cucumis</name>
    <dbReference type="NCBI Taxonomy" id="1776856"/>
    <lineage>
        <taxon>Bacteria</taxon>
        <taxon>Bacillati</taxon>
        <taxon>Actinomycetota</taxon>
        <taxon>Actinomycetes</taxon>
        <taxon>Micrococcales</taxon>
        <taxon>Promicromonosporaceae</taxon>
        <taxon>Isoptericola</taxon>
    </lineage>
</organism>
<dbReference type="Proteomes" id="UP000632535">
    <property type="component" value="Unassembled WGS sequence"/>
</dbReference>
<keyword evidence="2" id="KW-1185">Reference proteome</keyword>
<dbReference type="RefSeq" id="WP_188524038.1">
    <property type="nucleotide sequence ID" value="NZ_BMDG01000008.1"/>
</dbReference>
<dbReference type="EMBL" id="BMDG01000008">
    <property type="protein sequence ID" value="GGI09190.1"/>
    <property type="molecule type" value="Genomic_DNA"/>
</dbReference>
<evidence type="ECO:0000313" key="1">
    <source>
        <dbReference type="EMBL" id="GGI09190.1"/>
    </source>
</evidence>
<reference evidence="2" key="1">
    <citation type="journal article" date="2019" name="Int. J. Syst. Evol. Microbiol.">
        <title>The Global Catalogue of Microorganisms (GCM) 10K type strain sequencing project: providing services to taxonomists for standard genome sequencing and annotation.</title>
        <authorList>
            <consortium name="The Broad Institute Genomics Platform"/>
            <consortium name="The Broad Institute Genome Sequencing Center for Infectious Disease"/>
            <person name="Wu L."/>
            <person name="Ma J."/>
        </authorList>
    </citation>
    <scope>NUCLEOTIDE SEQUENCE [LARGE SCALE GENOMIC DNA]</scope>
    <source>
        <strain evidence="2">CCM 8653</strain>
    </source>
</reference>
<protein>
    <submittedName>
        <fullName evidence="1">Uncharacterized protein</fullName>
    </submittedName>
</protein>
<sequence>MPVRTTPARAAAPPARFTPPDLVDLRTAWTRERELAQRPDTRHDDGFGVACAGRHGWLLDDGYDAVLEPALGPNAGVGAGYYPFAALDGTAAAGLLERLPEEYLATERQNLGPTIGAVLRAVVRRPDRLRAQGYVVGPLRCDERITVTGVLLRTDHELHLDRRHSGPCECHDLFTLLTGELGVDDMHTPPDEIAPWWGRVGADDAADDGADDDTHWYRLWWD</sequence>
<accession>A0ABQ2B6H0</accession>
<proteinExistence type="predicted"/>
<name>A0ABQ2B6H0_9MICO</name>
<evidence type="ECO:0000313" key="2">
    <source>
        <dbReference type="Proteomes" id="UP000632535"/>
    </source>
</evidence>
<comment type="caution">
    <text evidence="1">The sequence shown here is derived from an EMBL/GenBank/DDBJ whole genome shotgun (WGS) entry which is preliminary data.</text>
</comment>